<feature type="compositionally biased region" description="Low complexity" evidence="1">
    <location>
        <begin position="633"/>
        <end position="648"/>
    </location>
</feature>
<feature type="region of interest" description="Disordered" evidence="1">
    <location>
        <begin position="628"/>
        <end position="692"/>
    </location>
</feature>
<proteinExistence type="predicted"/>
<dbReference type="Pfam" id="PF13625">
    <property type="entry name" value="Helicase_C_3"/>
    <property type="match status" value="1"/>
</dbReference>
<dbReference type="AlphaFoldDB" id="A0A512IDT7"/>
<dbReference type="InterPro" id="IPR032830">
    <property type="entry name" value="XPB/Ssl2_N"/>
</dbReference>
<sequence>MAPDGLLRDLAARSPGELAALLDARPDAVRPGTTTTAELAEALLSRAGLSRALDELSRPELDALERAVVLGAPDGPAGPLLAAPPWDRLHRLALVHRDGDALRLVPGVAEALGRYPAGLGRPHRVLAARAARLRGGEPAAPAAPEVPGEIGRWPAPVREVLERFRSRPVGLLPDALRRPDPEVDAAARPVDWLLARGVLLPVDSRHVELPREFGLALRGGDPWARSPQRAPLPPGTRVPDRLRDNAAAAAVEQLLRRLAALRAELRERPLTTLRAGGIGVRELRRLRTALALEHAELVRLLGLAELAGLVVLDPDTSAWRPAPAPFEDAERPEQWLHVVSSWLAADVVPSAVGLPLADGTVVGVLTRGAHTPEAPPVRRALLRAHAALAESAPGGHGPEDVLALARWQRPRLTRSLDRWGPGMLTEAAELGLVGADALTAAGRAVAAGRAEEAARAVAGWLPAPSRTVLLQGDLTATATGYLAPPVARALGELADEEGHGPAARHRFTERSLHRALDAGWDPASILAWLAEHSRGPVPQALAYLVEEAGRDHGRVRITRADWVLTGEEDLLEALARSPRLAGRPLHRPAPGVLVVTGDEPGPGRRRAGPAREGTLEQLVAAVRATGTEPAVEAARPGPSPAAGPALLPQVPAPRHPAPSAEEVEDLLARLTGADDVPPPPDRTDRTDPGGER</sequence>
<dbReference type="EMBL" id="BJZS01000053">
    <property type="protein sequence ID" value="GEO95863.1"/>
    <property type="molecule type" value="Genomic_DNA"/>
</dbReference>
<dbReference type="STRING" id="388357.GCA_001580365_03022"/>
<feature type="region of interest" description="Disordered" evidence="1">
    <location>
        <begin position="591"/>
        <end position="611"/>
    </location>
</feature>
<evidence type="ECO:0000313" key="3">
    <source>
        <dbReference type="EMBL" id="GEO95863.1"/>
    </source>
</evidence>
<feature type="domain" description="Helicase XPB/Ssl2 N-terminal" evidence="2">
    <location>
        <begin position="468"/>
        <end position="586"/>
    </location>
</feature>
<feature type="compositionally biased region" description="Basic and acidic residues" evidence="1">
    <location>
        <begin position="681"/>
        <end position="692"/>
    </location>
</feature>
<comment type="caution">
    <text evidence="3">The sequence shown here is derived from an EMBL/GenBank/DDBJ whole genome shotgun (WGS) entry which is preliminary data.</text>
</comment>
<evidence type="ECO:0000313" key="4">
    <source>
        <dbReference type="Proteomes" id="UP000321103"/>
    </source>
</evidence>
<accession>A0A512IDT7</accession>
<name>A0A512IDT7_9MICC</name>
<evidence type="ECO:0000259" key="2">
    <source>
        <dbReference type="Pfam" id="PF13625"/>
    </source>
</evidence>
<protein>
    <recommendedName>
        <fullName evidence="2">Helicase XPB/Ssl2 N-terminal domain-containing protein</fullName>
    </recommendedName>
</protein>
<dbReference type="Proteomes" id="UP000321103">
    <property type="component" value="Unassembled WGS sequence"/>
</dbReference>
<reference evidence="3 4" key="1">
    <citation type="submission" date="2019-07" db="EMBL/GenBank/DDBJ databases">
        <title>Whole genome shotgun sequence of Kocuria turfanensis NBRC 107627.</title>
        <authorList>
            <person name="Hosoyama A."/>
            <person name="Uohara A."/>
            <person name="Ohji S."/>
            <person name="Ichikawa N."/>
        </authorList>
    </citation>
    <scope>NUCLEOTIDE SEQUENCE [LARGE SCALE GENOMIC DNA]</scope>
    <source>
        <strain evidence="3 4">NBRC 107627</strain>
    </source>
</reference>
<organism evidence="3 4">
    <name type="scientific">Kocuria turfanensis</name>
    <dbReference type="NCBI Taxonomy" id="388357"/>
    <lineage>
        <taxon>Bacteria</taxon>
        <taxon>Bacillati</taxon>
        <taxon>Actinomycetota</taxon>
        <taxon>Actinomycetes</taxon>
        <taxon>Micrococcales</taxon>
        <taxon>Micrococcaceae</taxon>
        <taxon>Kocuria</taxon>
    </lineage>
</organism>
<dbReference type="RefSeq" id="WP_062736434.1">
    <property type="nucleotide sequence ID" value="NZ_BJZS01000053.1"/>
</dbReference>
<gene>
    <name evidence="3" type="ORF">KTU01_19860</name>
</gene>
<evidence type="ECO:0000256" key="1">
    <source>
        <dbReference type="SAM" id="MobiDB-lite"/>
    </source>
</evidence>
<keyword evidence="4" id="KW-1185">Reference proteome</keyword>